<dbReference type="SUPFAM" id="SSF56349">
    <property type="entry name" value="DNA breaking-rejoining enzymes"/>
    <property type="match status" value="1"/>
</dbReference>
<reference evidence="3 4" key="1">
    <citation type="journal article" date="2015" name="Genome Announc.">
        <title>Draft Genome Sequence of Cyanobacterium Hassallia byssoidea Strain VB512170, Isolated from Monuments in India.</title>
        <authorList>
            <person name="Singh D."/>
            <person name="Chandrababunaidu M.M."/>
            <person name="Panda A."/>
            <person name="Sen D."/>
            <person name="Bhattacharyya S."/>
            <person name="Adhikary S.P."/>
            <person name="Tripathy S."/>
        </authorList>
    </citation>
    <scope>NUCLEOTIDE SEQUENCE [LARGE SCALE GENOMIC DNA]</scope>
    <source>
        <strain evidence="3 4">VB512170</strain>
    </source>
</reference>
<feature type="domain" description="Tyr recombinase" evidence="2">
    <location>
        <begin position="21"/>
        <end position="147"/>
    </location>
</feature>
<dbReference type="InterPro" id="IPR013762">
    <property type="entry name" value="Integrase-like_cat_sf"/>
</dbReference>
<gene>
    <name evidence="3" type="ORF">PI95_025685</name>
</gene>
<sequence length="156" mass="17653">MCPNLSWVVAGVFETPTGDRVRLLKGTKNNKRRVFPCQQGSKLQSLLFELRSDSPDPKKLLFKSSSGQKMNLRISDRFWRGYSTKGYQYKGVVAELAEQGIIPYLSIYSTRHTFATWAIASGASPEKVAYWLGDNVQTVLSYYCHPDVTKSECPDF</sequence>
<dbReference type="Proteomes" id="UP000031549">
    <property type="component" value="Unassembled WGS sequence"/>
</dbReference>
<dbReference type="Pfam" id="PF00589">
    <property type="entry name" value="Phage_integrase"/>
    <property type="match status" value="1"/>
</dbReference>
<organism evidence="3 4">
    <name type="scientific">Hassallia byssoidea VB512170</name>
    <dbReference type="NCBI Taxonomy" id="1304833"/>
    <lineage>
        <taxon>Bacteria</taxon>
        <taxon>Bacillati</taxon>
        <taxon>Cyanobacteriota</taxon>
        <taxon>Cyanophyceae</taxon>
        <taxon>Nostocales</taxon>
        <taxon>Tolypothrichaceae</taxon>
        <taxon>Hassallia</taxon>
    </lineage>
</organism>
<evidence type="ECO:0000313" key="4">
    <source>
        <dbReference type="Proteomes" id="UP000031549"/>
    </source>
</evidence>
<dbReference type="GO" id="GO:0003677">
    <property type="term" value="F:DNA binding"/>
    <property type="evidence" value="ECO:0007669"/>
    <property type="project" value="InterPro"/>
</dbReference>
<keyword evidence="4" id="KW-1185">Reference proteome</keyword>
<evidence type="ECO:0000256" key="1">
    <source>
        <dbReference type="ARBA" id="ARBA00023172"/>
    </source>
</evidence>
<dbReference type="InterPro" id="IPR002104">
    <property type="entry name" value="Integrase_catalytic"/>
</dbReference>
<dbReference type="InterPro" id="IPR011010">
    <property type="entry name" value="DNA_brk_join_enz"/>
</dbReference>
<proteinExistence type="predicted"/>
<evidence type="ECO:0000259" key="2">
    <source>
        <dbReference type="Pfam" id="PF00589"/>
    </source>
</evidence>
<keyword evidence="1" id="KW-0233">DNA recombination</keyword>
<evidence type="ECO:0000313" key="3">
    <source>
        <dbReference type="EMBL" id="NEU75856.1"/>
    </source>
</evidence>
<dbReference type="AlphaFoldDB" id="A0A846HEW9"/>
<accession>A0A846HEW9</accession>
<dbReference type="GO" id="GO:0015074">
    <property type="term" value="P:DNA integration"/>
    <property type="evidence" value="ECO:0007669"/>
    <property type="project" value="InterPro"/>
</dbReference>
<dbReference type="Gene3D" id="1.10.443.10">
    <property type="entry name" value="Intergrase catalytic core"/>
    <property type="match status" value="1"/>
</dbReference>
<dbReference type="RefSeq" id="WP_052325213.1">
    <property type="nucleotide sequence ID" value="NZ_JTCM02000085.1"/>
</dbReference>
<dbReference type="EMBL" id="JTCM02000085">
    <property type="protein sequence ID" value="NEU75856.1"/>
    <property type="molecule type" value="Genomic_DNA"/>
</dbReference>
<protein>
    <submittedName>
        <fullName evidence="3">Tyrosine-type recombinase/integrase</fullName>
    </submittedName>
</protein>
<comment type="caution">
    <text evidence="3">The sequence shown here is derived from an EMBL/GenBank/DDBJ whole genome shotgun (WGS) entry which is preliminary data.</text>
</comment>
<name>A0A846HEW9_9CYAN</name>
<dbReference type="GO" id="GO:0006310">
    <property type="term" value="P:DNA recombination"/>
    <property type="evidence" value="ECO:0007669"/>
    <property type="project" value="UniProtKB-KW"/>
</dbReference>